<dbReference type="Proteomes" id="UP000182658">
    <property type="component" value="Unassembled WGS sequence"/>
</dbReference>
<sequence>MHQFRHGVSTPSAPKQQGAAGAASSPEHDHVFPCFHQFILPLSKGGVTSDPLIFRPFVPALDAFRTIYGLSTWDTSVPIAPAASTAIRPGTSGGGDSGTEDPFADPFNDDSPVILLTLTLKADMPQRQTLSSEHRYLAPQSRQLVPNPRTTSHPSTRPRSPYSPPHSPPPSPPVSRQGSRHITGWNLAGSTSGAVHGTPSRYYRREHTSKPQWMPWWNRVVYDCYARSTGMQSLSAPSSSASSRPRSSPDKANLSRSRFRRRPR</sequence>
<organism evidence="2 3">
    <name type="scientific">Coniochaeta ligniaria NRRL 30616</name>
    <dbReference type="NCBI Taxonomy" id="1408157"/>
    <lineage>
        <taxon>Eukaryota</taxon>
        <taxon>Fungi</taxon>
        <taxon>Dikarya</taxon>
        <taxon>Ascomycota</taxon>
        <taxon>Pezizomycotina</taxon>
        <taxon>Sordariomycetes</taxon>
        <taxon>Sordariomycetidae</taxon>
        <taxon>Coniochaetales</taxon>
        <taxon>Coniochaetaceae</taxon>
        <taxon>Coniochaeta</taxon>
    </lineage>
</organism>
<name>A0A1J7J457_9PEZI</name>
<evidence type="ECO:0000313" key="2">
    <source>
        <dbReference type="EMBL" id="OIW22298.1"/>
    </source>
</evidence>
<feature type="region of interest" description="Disordered" evidence="1">
    <location>
        <begin position="1"/>
        <end position="26"/>
    </location>
</feature>
<evidence type="ECO:0000256" key="1">
    <source>
        <dbReference type="SAM" id="MobiDB-lite"/>
    </source>
</evidence>
<feature type="compositionally biased region" description="Pro residues" evidence="1">
    <location>
        <begin position="161"/>
        <end position="173"/>
    </location>
</feature>
<feature type="compositionally biased region" description="Low complexity" evidence="1">
    <location>
        <begin position="148"/>
        <end position="160"/>
    </location>
</feature>
<feature type="region of interest" description="Disordered" evidence="1">
    <location>
        <begin position="127"/>
        <end position="199"/>
    </location>
</feature>
<keyword evidence="3" id="KW-1185">Reference proteome</keyword>
<dbReference type="EMBL" id="KV875123">
    <property type="protein sequence ID" value="OIW22298.1"/>
    <property type="molecule type" value="Genomic_DNA"/>
</dbReference>
<evidence type="ECO:0000313" key="3">
    <source>
        <dbReference type="Proteomes" id="UP000182658"/>
    </source>
</evidence>
<proteinExistence type="predicted"/>
<dbReference type="InParanoid" id="A0A1J7J457"/>
<feature type="compositionally biased region" description="Low complexity" evidence="1">
    <location>
        <begin position="235"/>
        <end position="246"/>
    </location>
</feature>
<protein>
    <submittedName>
        <fullName evidence="2">Uncharacterized protein</fullName>
    </submittedName>
</protein>
<feature type="region of interest" description="Disordered" evidence="1">
    <location>
        <begin position="84"/>
        <end position="108"/>
    </location>
</feature>
<accession>A0A1J7J457</accession>
<reference evidence="2 3" key="1">
    <citation type="submission" date="2016-10" db="EMBL/GenBank/DDBJ databases">
        <title>Draft genome sequence of Coniochaeta ligniaria NRRL30616, a lignocellulolytic fungus for bioabatement of inhibitors in plant biomass hydrolysates.</title>
        <authorList>
            <consortium name="DOE Joint Genome Institute"/>
            <person name="Jimenez D.J."/>
            <person name="Hector R.E."/>
            <person name="Riley R."/>
            <person name="Sun H."/>
            <person name="Grigoriev I.V."/>
            <person name="Van Elsas J.D."/>
            <person name="Nichols N.N."/>
        </authorList>
    </citation>
    <scope>NUCLEOTIDE SEQUENCE [LARGE SCALE GENOMIC DNA]</scope>
    <source>
        <strain evidence="2 3">NRRL 30616</strain>
    </source>
</reference>
<feature type="region of interest" description="Disordered" evidence="1">
    <location>
        <begin position="231"/>
        <end position="264"/>
    </location>
</feature>
<gene>
    <name evidence="2" type="ORF">CONLIGDRAFT_675145</name>
</gene>
<dbReference type="AlphaFoldDB" id="A0A1J7J457"/>